<dbReference type="PANTHER" id="PTHR43591">
    <property type="entry name" value="METHYLTRANSFERASE"/>
    <property type="match status" value="1"/>
</dbReference>
<accession>A0A165HRZ8</accession>
<keyword evidence="1" id="KW-0808">Transferase</keyword>
<dbReference type="Proteomes" id="UP000077266">
    <property type="component" value="Unassembled WGS sequence"/>
</dbReference>
<keyword evidence="1" id="KW-0489">Methyltransferase</keyword>
<sequence length="196" mass="22050">RLNSQHRYILQLIDEQFIIAPVQLKPGDQVLDCATGTGKWTVDLLTKILEISCTGVDVSPHLFPPSPEPNITFLQHSVLALPANFTSRFTVVNQRLLLGALRLTEWPLALREHFRVLRPGGWIQLCEVHIGPRSRRMVRLKTAMFKARGMDPDAGLHLKMWAEDAGFENVQTMEKGMPLGKGEPFAKTLEETFVGL</sequence>
<dbReference type="EMBL" id="KV426009">
    <property type="protein sequence ID" value="KZV92377.1"/>
    <property type="molecule type" value="Genomic_DNA"/>
</dbReference>
<feature type="non-terminal residue" evidence="1">
    <location>
        <position position="196"/>
    </location>
</feature>
<organism evidence="1 2">
    <name type="scientific">Exidia glandulosa HHB12029</name>
    <dbReference type="NCBI Taxonomy" id="1314781"/>
    <lineage>
        <taxon>Eukaryota</taxon>
        <taxon>Fungi</taxon>
        <taxon>Dikarya</taxon>
        <taxon>Basidiomycota</taxon>
        <taxon>Agaricomycotina</taxon>
        <taxon>Agaricomycetes</taxon>
        <taxon>Auriculariales</taxon>
        <taxon>Exidiaceae</taxon>
        <taxon>Exidia</taxon>
    </lineage>
</organism>
<keyword evidence="2" id="KW-1185">Reference proteome</keyword>
<dbReference type="Pfam" id="PF13489">
    <property type="entry name" value="Methyltransf_23"/>
    <property type="match status" value="1"/>
</dbReference>
<protein>
    <submittedName>
        <fullName evidence="1">S-adenosyl-L-methionine-dependent methyltransferase</fullName>
    </submittedName>
</protein>
<dbReference type="GO" id="GO:0008168">
    <property type="term" value="F:methyltransferase activity"/>
    <property type="evidence" value="ECO:0007669"/>
    <property type="project" value="UniProtKB-KW"/>
</dbReference>
<dbReference type="Gene3D" id="3.40.50.150">
    <property type="entry name" value="Vaccinia Virus protein VP39"/>
    <property type="match status" value="1"/>
</dbReference>
<gene>
    <name evidence="1" type="ORF">EXIGLDRAFT_579961</name>
</gene>
<dbReference type="InParanoid" id="A0A165HRZ8"/>
<dbReference type="AlphaFoldDB" id="A0A165HRZ8"/>
<dbReference type="CDD" id="cd02440">
    <property type="entry name" value="AdoMet_MTases"/>
    <property type="match status" value="1"/>
</dbReference>
<evidence type="ECO:0000313" key="2">
    <source>
        <dbReference type="Proteomes" id="UP000077266"/>
    </source>
</evidence>
<dbReference type="InterPro" id="IPR029063">
    <property type="entry name" value="SAM-dependent_MTases_sf"/>
</dbReference>
<feature type="non-terminal residue" evidence="1">
    <location>
        <position position="1"/>
    </location>
</feature>
<proteinExistence type="predicted"/>
<reference evidence="1 2" key="1">
    <citation type="journal article" date="2016" name="Mol. Biol. Evol.">
        <title>Comparative Genomics of Early-Diverging Mushroom-Forming Fungi Provides Insights into the Origins of Lignocellulose Decay Capabilities.</title>
        <authorList>
            <person name="Nagy L.G."/>
            <person name="Riley R."/>
            <person name="Tritt A."/>
            <person name="Adam C."/>
            <person name="Daum C."/>
            <person name="Floudas D."/>
            <person name="Sun H."/>
            <person name="Yadav J.S."/>
            <person name="Pangilinan J."/>
            <person name="Larsson K.H."/>
            <person name="Matsuura K."/>
            <person name="Barry K."/>
            <person name="Labutti K."/>
            <person name="Kuo R."/>
            <person name="Ohm R.A."/>
            <person name="Bhattacharya S.S."/>
            <person name="Shirouzu T."/>
            <person name="Yoshinaga Y."/>
            <person name="Martin F.M."/>
            <person name="Grigoriev I.V."/>
            <person name="Hibbett D.S."/>
        </authorList>
    </citation>
    <scope>NUCLEOTIDE SEQUENCE [LARGE SCALE GENOMIC DNA]</scope>
    <source>
        <strain evidence="1 2">HHB12029</strain>
    </source>
</reference>
<dbReference type="SUPFAM" id="SSF53335">
    <property type="entry name" value="S-adenosyl-L-methionine-dependent methyltransferases"/>
    <property type="match status" value="1"/>
</dbReference>
<evidence type="ECO:0000313" key="1">
    <source>
        <dbReference type="EMBL" id="KZV92377.1"/>
    </source>
</evidence>
<name>A0A165HRZ8_EXIGL</name>
<dbReference type="GO" id="GO:0032259">
    <property type="term" value="P:methylation"/>
    <property type="evidence" value="ECO:0007669"/>
    <property type="project" value="UniProtKB-KW"/>
</dbReference>
<dbReference type="PANTHER" id="PTHR43591:SF24">
    <property type="entry name" value="2-METHOXY-6-POLYPRENYL-1,4-BENZOQUINOL METHYLASE, MITOCHONDRIAL"/>
    <property type="match status" value="1"/>
</dbReference>
<dbReference type="OrthoDB" id="184880at2759"/>